<dbReference type="SUPFAM" id="SSF46689">
    <property type="entry name" value="Homeodomain-like"/>
    <property type="match status" value="1"/>
</dbReference>
<dbReference type="Proteomes" id="UP001209540">
    <property type="component" value="Unassembled WGS sequence"/>
</dbReference>
<sequence length="266" mass="30663">MGNTTSQQESSPKSSENNNNNDSDAIQSLTFKSIDSPSLSTSSSTCSLSSSFSLISIPHSNQPNENDQDSIKEEQQQVTLIVPPSTTTIEEQEEEEEAVVIISLPFSSNKKSKKDIKDMFSESYVANWHLQKISAWKVRYSNPESFYFHHVDPCEGQRHGKWNAVEHQLFMKRYNTWISNGWELKTSWGLFSKNIPHRSGIQCHNYFRRLIQQNDSQVVAWVKKDHKDKHFVAGVTPPPTELSSGWRFDEFKELETKVDQWILKYN</sequence>
<evidence type="ECO:0000313" key="3">
    <source>
        <dbReference type="EMBL" id="KAI9270531.1"/>
    </source>
</evidence>
<name>A0AAD5KGY2_9FUNG</name>
<gene>
    <name evidence="3" type="ORF">BDA99DRAFT_502026</name>
</gene>
<comment type="caution">
    <text evidence="3">The sequence shown here is derived from an EMBL/GenBank/DDBJ whole genome shotgun (WGS) entry which is preliminary data.</text>
</comment>
<proteinExistence type="predicted"/>
<feature type="compositionally biased region" description="Low complexity" evidence="1">
    <location>
        <begin position="1"/>
        <end position="24"/>
    </location>
</feature>
<keyword evidence="4" id="KW-1185">Reference proteome</keyword>
<dbReference type="PROSITE" id="PS50090">
    <property type="entry name" value="MYB_LIKE"/>
    <property type="match status" value="1"/>
</dbReference>
<feature type="domain" description="Myb-like" evidence="2">
    <location>
        <begin position="154"/>
        <end position="211"/>
    </location>
</feature>
<evidence type="ECO:0000313" key="4">
    <source>
        <dbReference type="Proteomes" id="UP001209540"/>
    </source>
</evidence>
<feature type="region of interest" description="Disordered" evidence="1">
    <location>
        <begin position="57"/>
        <end position="77"/>
    </location>
</feature>
<reference evidence="3" key="2">
    <citation type="submission" date="2023-02" db="EMBL/GenBank/DDBJ databases">
        <authorList>
            <consortium name="DOE Joint Genome Institute"/>
            <person name="Mondo S.J."/>
            <person name="Chang Y."/>
            <person name="Wang Y."/>
            <person name="Ahrendt S."/>
            <person name="Andreopoulos W."/>
            <person name="Barry K."/>
            <person name="Beard J."/>
            <person name="Benny G.L."/>
            <person name="Blankenship S."/>
            <person name="Bonito G."/>
            <person name="Cuomo C."/>
            <person name="Desiro A."/>
            <person name="Gervers K.A."/>
            <person name="Hundley H."/>
            <person name="Kuo A."/>
            <person name="LaButti K."/>
            <person name="Lang B.F."/>
            <person name="Lipzen A."/>
            <person name="O'Donnell K."/>
            <person name="Pangilinan J."/>
            <person name="Reynolds N."/>
            <person name="Sandor L."/>
            <person name="Smith M.W."/>
            <person name="Tsang A."/>
            <person name="Grigoriev I.V."/>
            <person name="Stajich J.E."/>
            <person name="Spatafora J.W."/>
        </authorList>
    </citation>
    <scope>NUCLEOTIDE SEQUENCE</scope>
    <source>
        <strain evidence="3">RSA 2281</strain>
    </source>
</reference>
<dbReference type="InterPro" id="IPR009057">
    <property type="entry name" value="Homeodomain-like_sf"/>
</dbReference>
<protein>
    <recommendedName>
        <fullName evidence="2">Myb-like domain-containing protein</fullName>
    </recommendedName>
</protein>
<evidence type="ECO:0000259" key="2">
    <source>
        <dbReference type="PROSITE" id="PS50090"/>
    </source>
</evidence>
<organism evidence="3 4">
    <name type="scientific">Phascolomyces articulosus</name>
    <dbReference type="NCBI Taxonomy" id="60185"/>
    <lineage>
        <taxon>Eukaryota</taxon>
        <taxon>Fungi</taxon>
        <taxon>Fungi incertae sedis</taxon>
        <taxon>Mucoromycota</taxon>
        <taxon>Mucoromycotina</taxon>
        <taxon>Mucoromycetes</taxon>
        <taxon>Mucorales</taxon>
        <taxon>Lichtheimiaceae</taxon>
        <taxon>Phascolomyces</taxon>
    </lineage>
</organism>
<reference evidence="3" key="1">
    <citation type="journal article" date="2022" name="IScience">
        <title>Evolution of zygomycete secretomes and the origins of terrestrial fungal ecologies.</title>
        <authorList>
            <person name="Chang Y."/>
            <person name="Wang Y."/>
            <person name="Mondo S."/>
            <person name="Ahrendt S."/>
            <person name="Andreopoulos W."/>
            <person name="Barry K."/>
            <person name="Beard J."/>
            <person name="Benny G.L."/>
            <person name="Blankenship S."/>
            <person name="Bonito G."/>
            <person name="Cuomo C."/>
            <person name="Desiro A."/>
            <person name="Gervers K.A."/>
            <person name="Hundley H."/>
            <person name="Kuo A."/>
            <person name="LaButti K."/>
            <person name="Lang B.F."/>
            <person name="Lipzen A."/>
            <person name="O'Donnell K."/>
            <person name="Pangilinan J."/>
            <person name="Reynolds N."/>
            <person name="Sandor L."/>
            <person name="Smith M.E."/>
            <person name="Tsang A."/>
            <person name="Grigoriev I.V."/>
            <person name="Stajich J.E."/>
            <person name="Spatafora J.W."/>
        </authorList>
    </citation>
    <scope>NUCLEOTIDE SEQUENCE</scope>
    <source>
        <strain evidence="3">RSA 2281</strain>
    </source>
</reference>
<dbReference type="InterPro" id="IPR001005">
    <property type="entry name" value="SANT/Myb"/>
</dbReference>
<dbReference type="AlphaFoldDB" id="A0AAD5KGY2"/>
<dbReference type="EMBL" id="JAIXMP010000007">
    <property type="protein sequence ID" value="KAI9270531.1"/>
    <property type="molecule type" value="Genomic_DNA"/>
</dbReference>
<feature type="region of interest" description="Disordered" evidence="1">
    <location>
        <begin position="1"/>
        <end position="29"/>
    </location>
</feature>
<accession>A0AAD5KGY2</accession>
<evidence type="ECO:0000256" key="1">
    <source>
        <dbReference type="SAM" id="MobiDB-lite"/>
    </source>
</evidence>